<protein>
    <submittedName>
        <fullName evidence="2">Uncharacterized protein</fullName>
    </submittedName>
</protein>
<proteinExistence type="predicted"/>
<dbReference type="STRING" id="525146.Ddes_2067"/>
<evidence type="ECO:0000313" key="2">
    <source>
        <dbReference type="EMBL" id="ACL49963.1"/>
    </source>
</evidence>
<feature type="region of interest" description="Disordered" evidence="1">
    <location>
        <begin position="117"/>
        <end position="238"/>
    </location>
</feature>
<feature type="region of interest" description="Disordered" evidence="1">
    <location>
        <begin position="56"/>
        <end position="96"/>
    </location>
</feature>
<feature type="compositionally biased region" description="Gly residues" evidence="1">
    <location>
        <begin position="1"/>
        <end position="11"/>
    </location>
</feature>
<feature type="region of interest" description="Disordered" evidence="1">
    <location>
        <begin position="1"/>
        <end position="24"/>
    </location>
</feature>
<sequence>MRVRPGNGGPSNEGKGLSSAKRLAAQRGKDLSCGRFVIFGLATDPNFSCKAKAMDGIARRAGRSPERSEGSSRSRGRAALAELRKQESPTGLPGVSADVAWRADGIWKARRGCFGGAARGAEKGAQPHNRPRLAARRAGGQNNKQRKSPRARRATKNLSQRTSSFPPQPVTAQSRPMHRRTPAGRQNFHPKGQAFSLSIPADHAILPAARRPTTTAEASLMSGNRRFPSHTHAQDPKP</sequence>
<dbReference type="EMBL" id="CP001358">
    <property type="protein sequence ID" value="ACL49963.1"/>
    <property type="molecule type" value="Genomic_DNA"/>
</dbReference>
<evidence type="ECO:0000256" key="1">
    <source>
        <dbReference type="SAM" id="MobiDB-lite"/>
    </source>
</evidence>
<name>B8J3F3_DESDA</name>
<organism evidence="2">
    <name type="scientific">Desulfovibrio desulfuricans (strain ATCC 27774 / DSM 6949 / MB)</name>
    <dbReference type="NCBI Taxonomy" id="525146"/>
    <lineage>
        <taxon>Bacteria</taxon>
        <taxon>Pseudomonadati</taxon>
        <taxon>Thermodesulfobacteriota</taxon>
        <taxon>Desulfovibrionia</taxon>
        <taxon>Desulfovibrionales</taxon>
        <taxon>Desulfovibrionaceae</taxon>
        <taxon>Desulfovibrio</taxon>
    </lineage>
</organism>
<feature type="compositionally biased region" description="Low complexity" evidence="1">
    <location>
        <begin position="207"/>
        <end position="216"/>
    </location>
</feature>
<reference evidence="2" key="1">
    <citation type="submission" date="2009-01" db="EMBL/GenBank/DDBJ databases">
        <title>Complete sequence of Desulfovibrio desulfuricans subsp. desulfuricans str. ATCC 27774.</title>
        <authorList>
            <consortium name="US DOE Joint Genome Institute"/>
            <person name="Lucas S."/>
            <person name="Copeland A."/>
            <person name="Lapidus A."/>
            <person name="Glavina del Rio T."/>
            <person name="Tice H."/>
            <person name="Bruce D."/>
            <person name="Goodwin L."/>
            <person name="Pitluck S."/>
            <person name="Sims D."/>
            <person name="Lu M."/>
            <person name="Kiss H."/>
            <person name="Meineke L."/>
            <person name="Brettin T."/>
            <person name="Detter J.C."/>
            <person name="Han C."/>
            <person name="Larimer F."/>
            <person name="Land M."/>
            <person name="Hauser L."/>
            <person name="Kyrpides N."/>
            <person name="Ovchinnikova G."/>
            <person name="Hazen T.C."/>
        </authorList>
    </citation>
    <scope>NUCLEOTIDE SEQUENCE [LARGE SCALE GENOMIC DNA]</scope>
    <source>
        <strain evidence="2">ATCC 27774</strain>
    </source>
</reference>
<feature type="compositionally biased region" description="Polar residues" evidence="1">
    <location>
        <begin position="156"/>
        <end position="174"/>
    </location>
</feature>
<dbReference type="HOGENOM" id="CLU_1164378_0_0_7"/>
<dbReference type="AlphaFoldDB" id="B8J3F3"/>
<accession>B8J3F3</accession>
<gene>
    <name evidence="2" type="ordered locus">Ddes_2067</name>
</gene>
<feature type="compositionally biased region" description="Basic residues" evidence="1">
    <location>
        <begin position="144"/>
        <end position="155"/>
    </location>
</feature>
<dbReference type="KEGG" id="dds:Ddes_2067"/>
<feature type="compositionally biased region" description="Basic and acidic residues" evidence="1">
    <location>
        <begin position="63"/>
        <end position="72"/>
    </location>
</feature>